<organism evidence="5 6">
    <name type="scientific">Acetohalobium arabaticum (strain ATCC 49924 / DSM 5501 / Z-7288)</name>
    <dbReference type="NCBI Taxonomy" id="574087"/>
    <lineage>
        <taxon>Bacteria</taxon>
        <taxon>Bacillati</taxon>
        <taxon>Bacillota</taxon>
        <taxon>Clostridia</taxon>
        <taxon>Halanaerobiales</taxon>
        <taxon>Halobacteroidaceae</taxon>
        <taxon>Acetohalobium</taxon>
    </lineage>
</organism>
<dbReference type="SUPFAM" id="SSF51261">
    <property type="entry name" value="Duplicated hybrid motif"/>
    <property type="match status" value="1"/>
</dbReference>
<evidence type="ECO:0000313" key="6">
    <source>
        <dbReference type="Proteomes" id="UP000001661"/>
    </source>
</evidence>
<sequence length="320" mass="36375">MSYEEQKKVVTIQIIPHSTGKLVSFKISKKLLKIIISFIILSIVGSSLGLTIYYSRNLKLQQTIDKLHHVKKENIELRNKLNDLSAETQELQAKFNELEAIDSEIKNIIGYEKANSQADNSETLIHITNQEINFGEDTTEASLASGYTSNLVNNTEDRLQKLKNVFPKKKKELKQLKISVVEYKDYLASKPVGWPVKTEKKRITSDFGYRLHPILNRRIMHEGVDIGVWYGTEIYATGAGKVIHAGWKNGYGKLVMIDHGYGFRTLYGHNRRVNVRVGDEIERGDLIAYSGNTGRSSGPHLHYEIQVNGKPVNPMDYIKE</sequence>
<evidence type="ECO:0000256" key="3">
    <source>
        <dbReference type="SAM" id="Phobius"/>
    </source>
</evidence>
<reference evidence="5 6" key="1">
    <citation type="journal article" date="2010" name="Stand. Genomic Sci.">
        <title>Complete genome sequence of Acetohalobium arabaticum type strain (Z-7288).</title>
        <authorList>
            <person name="Sikorski J."/>
            <person name="Lapidus A."/>
            <person name="Chertkov O."/>
            <person name="Lucas S."/>
            <person name="Copeland A."/>
            <person name="Glavina Del Rio T."/>
            <person name="Nolan M."/>
            <person name="Tice H."/>
            <person name="Cheng J.F."/>
            <person name="Han C."/>
            <person name="Brambilla E."/>
            <person name="Pitluck S."/>
            <person name="Liolios K."/>
            <person name="Ivanova N."/>
            <person name="Mavromatis K."/>
            <person name="Mikhailova N."/>
            <person name="Pati A."/>
            <person name="Bruce D."/>
            <person name="Detter C."/>
            <person name="Tapia R."/>
            <person name="Goodwin L."/>
            <person name="Chen A."/>
            <person name="Palaniappan K."/>
            <person name="Land M."/>
            <person name="Hauser L."/>
            <person name="Chang Y.J."/>
            <person name="Jeffries C.D."/>
            <person name="Rohde M."/>
            <person name="Goker M."/>
            <person name="Spring S."/>
            <person name="Woyke T."/>
            <person name="Bristow J."/>
            <person name="Eisen J.A."/>
            <person name="Markowitz V."/>
            <person name="Hugenholtz P."/>
            <person name="Kyrpides N.C."/>
            <person name="Klenk H.P."/>
        </authorList>
    </citation>
    <scope>NUCLEOTIDE SEQUENCE [LARGE SCALE GENOMIC DNA]</scope>
    <source>
        <strain evidence="6">ATCC 49924 / DSM 5501 / Z-7288</strain>
    </source>
</reference>
<dbReference type="PANTHER" id="PTHR21666">
    <property type="entry name" value="PEPTIDASE-RELATED"/>
    <property type="match status" value="1"/>
</dbReference>
<feature type="domain" description="M23ase beta-sheet core" evidence="4">
    <location>
        <begin position="220"/>
        <end position="314"/>
    </location>
</feature>
<keyword evidence="3" id="KW-0812">Transmembrane</keyword>
<dbReference type="InterPro" id="IPR016047">
    <property type="entry name" value="M23ase_b-sheet_dom"/>
</dbReference>
<keyword evidence="3" id="KW-0472">Membrane</keyword>
<protein>
    <submittedName>
        <fullName evidence="5">Peptidase M23</fullName>
    </submittedName>
</protein>
<dbReference type="RefSeq" id="WP_013278228.1">
    <property type="nucleotide sequence ID" value="NC_014378.1"/>
</dbReference>
<name>D9QQJ1_ACEAZ</name>
<evidence type="ECO:0000256" key="2">
    <source>
        <dbReference type="SAM" id="Coils"/>
    </source>
</evidence>
<dbReference type="STRING" id="574087.Acear_1267"/>
<dbReference type="InterPro" id="IPR050570">
    <property type="entry name" value="Cell_wall_metabolism_enzyme"/>
</dbReference>
<dbReference type="FunFam" id="2.70.70.10:FF:000006">
    <property type="entry name" value="M23 family peptidase"/>
    <property type="match status" value="1"/>
</dbReference>
<dbReference type="OrthoDB" id="9809488at2"/>
<dbReference type="Gene3D" id="2.70.70.10">
    <property type="entry name" value="Glucose Permease (Domain IIA)"/>
    <property type="match status" value="1"/>
</dbReference>
<feature type="coiled-coil region" evidence="2">
    <location>
        <begin position="60"/>
        <end position="101"/>
    </location>
</feature>
<dbReference type="eggNOG" id="COG0739">
    <property type="taxonomic scope" value="Bacteria"/>
</dbReference>
<keyword evidence="3" id="KW-1133">Transmembrane helix</keyword>
<accession>D9QQJ1</accession>
<dbReference type="EMBL" id="CP002105">
    <property type="protein sequence ID" value="ADL12782.1"/>
    <property type="molecule type" value="Genomic_DNA"/>
</dbReference>
<evidence type="ECO:0000256" key="1">
    <source>
        <dbReference type="ARBA" id="ARBA00022729"/>
    </source>
</evidence>
<evidence type="ECO:0000259" key="4">
    <source>
        <dbReference type="Pfam" id="PF01551"/>
    </source>
</evidence>
<dbReference type="InterPro" id="IPR011055">
    <property type="entry name" value="Dup_hybrid_motif"/>
</dbReference>
<keyword evidence="2" id="KW-0175">Coiled coil</keyword>
<keyword evidence="1" id="KW-0732">Signal</keyword>
<dbReference type="CDD" id="cd12797">
    <property type="entry name" value="M23_peptidase"/>
    <property type="match status" value="1"/>
</dbReference>
<keyword evidence="6" id="KW-1185">Reference proteome</keyword>
<dbReference type="AlphaFoldDB" id="D9QQJ1"/>
<proteinExistence type="predicted"/>
<dbReference type="GO" id="GO:0004222">
    <property type="term" value="F:metalloendopeptidase activity"/>
    <property type="evidence" value="ECO:0007669"/>
    <property type="project" value="TreeGrafter"/>
</dbReference>
<gene>
    <name evidence="5" type="ordered locus">Acear_1267</name>
</gene>
<dbReference type="KEGG" id="aar:Acear_1267"/>
<feature type="transmembrane region" description="Helical" evidence="3">
    <location>
        <begin position="31"/>
        <end position="54"/>
    </location>
</feature>
<dbReference type="HOGENOM" id="CLU_029425_2_4_9"/>
<evidence type="ECO:0000313" key="5">
    <source>
        <dbReference type="EMBL" id="ADL12782.1"/>
    </source>
</evidence>
<dbReference type="Pfam" id="PF01551">
    <property type="entry name" value="Peptidase_M23"/>
    <property type="match status" value="1"/>
</dbReference>
<dbReference type="Proteomes" id="UP000001661">
    <property type="component" value="Chromosome"/>
</dbReference>
<dbReference type="PANTHER" id="PTHR21666:SF289">
    <property type="entry name" value="L-ALA--D-GLU ENDOPEPTIDASE"/>
    <property type="match status" value="1"/>
</dbReference>